<evidence type="ECO:0000313" key="1">
    <source>
        <dbReference type="EMBL" id="VEN34297.1"/>
    </source>
</evidence>
<dbReference type="OrthoDB" id="7735550at2759"/>
<evidence type="ECO:0000313" key="2">
    <source>
        <dbReference type="Proteomes" id="UP000410492"/>
    </source>
</evidence>
<name>A0A653BFD7_CALMS</name>
<proteinExistence type="predicted"/>
<gene>
    <name evidence="1" type="ORF">CALMAC_LOCUS535</name>
</gene>
<dbReference type="Proteomes" id="UP000410492">
    <property type="component" value="Unassembled WGS sequence"/>
</dbReference>
<organism evidence="1 2">
    <name type="scientific">Callosobruchus maculatus</name>
    <name type="common">Southern cowpea weevil</name>
    <name type="synonym">Pulse bruchid</name>
    <dbReference type="NCBI Taxonomy" id="64391"/>
    <lineage>
        <taxon>Eukaryota</taxon>
        <taxon>Metazoa</taxon>
        <taxon>Ecdysozoa</taxon>
        <taxon>Arthropoda</taxon>
        <taxon>Hexapoda</taxon>
        <taxon>Insecta</taxon>
        <taxon>Pterygota</taxon>
        <taxon>Neoptera</taxon>
        <taxon>Endopterygota</taxon>
        <taxon>Coleoptera</taxon>
        <taxon>Polyphaga</taxon>
        <taxon>Cucujiformia</taxon>
        <taxon>Chrysomeloidea</taxon>
        <taxon>Chrysomelidae</taxon>
        <taxon>Bruchinae</taxon>
        <taxon>Bruchini</taxon>
        <taxon>Callosobruchus</taxon>
    </lineage>
</organism>
<protein>
    <submittedName>
        <fullName evidence="1">Uncharacterized protein</fullName>
    </submittedName>
</protein>
<dbReference type="EMBL" id="CAACVG010000553">
    <property type="protein sequence ID" value="VEN34297.1"/>
    <property type="molecule type" value="Genomic_DNA"/>
</dbReference>
<accession>A0A653BFD7</accession>
<keyword evidence="2" id="KW-1185">Reference proteome</keyword>
<reference evidence="1 2" key="1">
    <citation type="submission" date="2019-01" db="EMBL/GenBank/DDBJ databases">
        <authorList>
            <person name="Sayadi A."/>
        </authorList>
    </citation>
    <scope>NUCLEOTIDE SEQUENCE [LARGE SCALE GENOMIC DNA]</scope>
</reference>
<dbReference type="AlphaFoldDB" id="A0A653BFD7"/>
<sequence length="95" mass="10781">MFDKHRLPPKIFSVGDLVLTKVTSFPANSESKKLLPKYRGPFKLVEVLPSDRYQVRKDIYSQRSSRPCEAVVGPLKDERLSGWPCGMRCTPTVCP</sequence>